<dbReference type="RefSeq" id="WP_137423214.1">
    <property type="nucleotide sequence ID" value="NZ_CP040098.1"/>
</dbReference>
<accession>A0A4P8L2Q4</accession>
<dbReference type="InterPro" id="IPR011330">
    <property type="entry name" value="Glyco_hydro/deAcase_b/a-brl"/>
</dbReference>
<organism evidence="1 2">
    <name type="scientific">Desulfoglaeba alkanexedens ALDC</name>
    <dbReference type="NCBI Taxonomy" id="980445"/>
    <lineage>
        <taxon>Bacteria</taxon>
        <taxon>Pseudomonadati</taxon>
        <taxon>Thermodesulfobacteriota</taxon>
        <taxon>Syntrophobacteria</taxon>
        <taxon>Syntrophobacterales</taxon>
        <taxon>Syntrophobacteraceae</taxon>
        <taxon>Desulfoglaeba</taxon>
    </lineage>
</organism>
<reference evidence="1 2" key="1">
    <citation type="submission" date="2019-05" db="EMBL/GenBank/DDBJ databases">
        <title>The Complete Genome Sequence of the n-alkane-degrading Desulfoglaeba alkanexedens ALDC reveals multiple alkylsuccinate synthase gene clusters.</title>
        <authorList>
            <person name="Callaghan A.V."/>
            <person name="Davidova I.A."/>
            <person name="Duncan K.E."/>
            <person name="Morris B."/>
            <person name="McInerney M.J."/>
        </authorList>
    </citation>
    <scope>NUCLEOTIDE SEQUENCE [LARGE SCALE GENOMIC DNA]</scope>
    <source>
        <strain evidence="1 2">ALDC</strain>
    </source>
</reference>
<reference evidence="1 2" key="2">
    <citation type="submission" date="2019-05" db="EMBL/GenBank/DDBJ databases">
        <authorList>
            <person name="Suflita J.M."/>
            <person name="Marks C.R."/>
        </authorList>
    </citation>
    <scope>NUCLEOTIDE SEQUENCE [LARGE SCALE GENOMIC DNA]</scope>
    <source>
        <strain evidence="1 2">ALDC</strain>
    </source>
</reference>
<dbReference type="CDD" id="cd10928">
    <property type="entry name" value="CE4_u4"/>
    <property type="match status" value="1"/>
</dbReference>
<dbReference type="InterPro" id="IPR049591">
    <property type="entry name" value="CE4_u4-like"/>
</dbReference>
<evidence type="ECO:0000313" key="1">
    <source>
        <dbReference type="EMBL" id="QCQ21245.1"/>
    </source>
</evidence>
<sequence length="279" mass="32197">MKKIDSLRPDLPSHYRPRHFSALWRQPLAGWREKLREITEAGRGTGHPAVYFRADDVGAGGRAFNVLCGIFRQFQVPIAMAVVPAWLSSARIQQLFAMAPLGEELWGWHQHGWRHVNWQRAGKKSEFGEQRPFEKQWRDIWQGQLKMKDIFGEKALPVFTPPWNRLSAATVKILQELSFSAVSTTDPLPRNVKPAPSFKNIRVHLDLHTRKSSDPGEDYARLLAELAALIARKEPFGIMVHHQRMTLFAFEFLEELLRILQNDLNSRFLAFEQLLQEEG</sequence>
<gene>
    <name evidence="1" type="ORF">FDQ92_02985</name>
</gene>
<name>A0A4P8L2Q4_9BACT</name>
<dbReference type="SUPFAM" id="SSF88713">
    <property type="entry name" value="Glycoside hydrolase/deacetylase"/>
    <property type="match status" value="1"/>
</dbReference>
<proteinExistence type="predicted"/>
<evidence type="ECO:0000313" key="2">
    <source>
        <dbReference type="Proteomes" id="UP000298602"/>
    </source>
</evidence>
<dbReference type="AlphaFoldDB" id="A0A4P8L2Q4"/>
<dbReference type="Proteomes" id="UP000298602">
    <property type="component" value="Chromosome"/>
</dbReference>
<dbReference type="EMBL" id="CP040098">
    <property type="protein sequence ID" value="QCQ21245.1"/>
    <property type="molecule type" value="Genomic_DNA"/>
</dbReference>
<dbReference type="GO" id="GO:0005975">
    <property type="term" value="P:carbohydrate metabolic process"/>
    <property type="evidence" value="ECO:0007669"/>
    <property type="project" value="InterPro"/>
</dbReference>
<dbReference type="KEGG" id="dax:FDQ92_02985"/>
<keyword evidence="2" id="KW-1185">Reference proteome</keyword>
<dbReference type="Gene3D" id="3.20.20.370">
    <property type="entry name" value="Glycoside hydrolase/deacetylase"/>
    <property type="match status" value="1"/>
</dbReference>
<protein>
    <submittedName>
        <fullName evidence="1">Polysaccharide deacetylase</fullName>
    </submittedName>
</protein>
<dbReference type="OrthoDB" id="5417728at2"/>